<dbReference type="PANTHER" id="PTHR30344">
    <property type="entry name" value="6-PHOSPHOGLUCONOLACTONASE-RELATED"/>
    <property type="match status" value="1"/>
</dbReference>
<dbReference type="InterPro" id="IPR050282">
    <property type="entry name" value="Cycloisomerase_2"/>
</dbReference>
<dbReference type="KEGG" id="vbh:CMV30_05755"/>
<sequence>MRAEKVLFMLRPFRPFLLLIFMTTLAAASTTDSTRLVYFGTYTKKESKGLYAARFDTATGTFTPATLVAPAGNPTFIALHPRLPILYALHDLKNDQGGNDGAVTAYMIDPATGALTVLNSRPAGGPPLCYIHADPAGRALLISSYHGGYVASYPLLADGSIGERASFIKHTGKGPQPAQDAPHAHCFDFVPGTSFAFSADLGADKIVPYRVDPATAALTPNGTPYAAHPGSGPRHLAFHPNKRFAYAINELTATVTAFTLDASTGSLGEIETVDAIPGDFIGRRWGAEIAIHPNGQFLYASLRADHESIALFSIDEKSGRLTFIAHTHEGIKHPRHFIIDPTGRWLLCANHDTNNVNVFAIDQSTGLLTPNGHTLPVLSPVCILFAH</sequence>
<accession>A0A290Q499</accession>
<comment type="similarity">
    <text evidence="1">Belongs to the cycloisomerase 2 family.</text>
</comment>
<evidence type="ECO:0000313" key="5">
    <source>
        <dbReference type="Proteomes" id="UP000217265"/>
    </source>
</evidence>
<reference evidence="4 5" key="1">
    <citation type="submission" date="2017-09" db="EMBL/GenBank/DDBJ databases">
        <title>Complete genome sequence of Verrucomicrobial strain HZ-65, isolated from freshwater.</title>
        <authorList>
            <person name="Choi A."/>
        </authorList>
    </citation>
    <scope>NUCLEOTIDE SEQUENCE [LARGE SCALE GENOMIC DNA]</scope>
    <source>
        <strain evidence="4 5">HZ-65</strain>
    </source>
</reference>
<feature type="signal peptide" evidence="3">
    <location>
        <begin position="1"/>
        <end position="27"/>
    </location>
</feature>
<evidence type="ECO:0000256" key="1">
    <source>
        <dbReference type="ARBA" id="ARBA00005564"/>
    </source>
</evidence>
<keyword evidence="5" id="KW-1185">Reference proteome</keyword>
<keyword evidence="3" id="KW-0732">Signal</keyword>
<dbReference type="Proteomes" id="UP000217265">
    <property type="component" value="Chromosome"/>
</dbReference>
<organism evidence="4 5">
    <name type="scientific">Nibricoccus aquaticus</name>
    <dbReference type="NCBI Taxonomy" id="2576891"/>
    <lineage>
        <taxon>Bacteria</taxon>
        <taxon>Pseudomonadati</taxon>
        <taxon>Verrucomicrobiota</taxon>
        <taxon>Opitutia</taxon>
        <taxon>Opitutales</taxon>
        <taxon>Opitutaceae</taxon>
        <taxon>Nibricoccus</taxon>
    </lineage>
</organism>
<dbReference type="GO" id="GO:0017057">
    <property type="term" value="F:6-phosphogluconolactonase activity"/>
    <property type="evidence" value="ECO:0007669"/>
    <property type="project" value="TreeGrafter"/>
</dbReference>
<evidence type="ECO:0000256" key="2">
    <source>
        <dbReference type="ARBA" id="ARBA00022526"/>
    </source>
</evidence>
<dbReference type="InterPro" id="IPR015943">
    <property type="entry name" value="WD40/YVTN_repeat-like_dom_sf"/>
</dbReference>
<dbReference type="GO" id="GO:0005829">
    <property type="term" value="C:cytosol"/>
    <property type="evidence" value="ECO:0007669"/>
    <property type="project" value="TreeGrafter"/>
</dbReference>
<dbReference type="EMBL" id="CP023344">
    <property type="protein sequence ID" value="ATC63499.1"/>
    <property type="molecule type" value="Genomic_DNA"/>
</dbReference>
<gene>
    <name evidence="4" type="ORF">CMV30_05755</name>
</gene>
<dbReference type="Pfam" id="PF10282">
    <property type="entry name" value="Lactonase"/>
    <property type="match status" value="1"/>
</dbReference>
<proteinExistence type="inferred from homology"/>
<dbReference type="InterPro" id="IPR019405">
    <property type="entry name" value="Lactonase_7-beta_prop"/>
</dbReference>
<dbReference type="PANTHER" id="PTHR30344:SF1">
    <property type="entry name" value="6-PHOSPHOGLUCONOLACTONASE"/>
    <property type="match status" value="1"/>
</dbReference>
<evidence type="ECO:0000256" key="3">
    <source>
        <dbReference type="SAM" id="SignalP"/>
    </source>
</evidence>
<evidence type="ECO:0000313" key="4">
    <source>
        <dbReference type="EMBL" id="ATC63499.1"/>
    </source>
</evidence>
<dbReference type="Gene3D" id="2.130.10.10">
    <property type="entry name" value="YVTN repeat-like/Quinoprotein amine dehydrogenase"/>
    <property type="match status" value="1"/>
</dbReference>
<keyword evidence="2" id="KW-0119">Carbohydrate metabolism</keyword>
<protein>
    <submittedName>
        <fullName evidence="4">6-phosphogluconolactonase</fullName>
    </submittedName>
</protein>
<dbReference type="SUPFAM" id="SSF51004">
    <property type="entry name" value="C-terminal (heme d1) domain of cytochrome cd1-nitrite reductase"/>
    <property type="match status" value="1"/>
</dbReference>
<feature type="chain" id="PRO_5012696632" evidence="3">
    <location>
        <begin position="28"/>
        <end position="387"/>
    </location>
</feature>
<dbReference type="GO" id="GO:0006006">
    <property type="term" value="P:glucose metabolic process"/>
    <property type="evidence" value="ECO:0007669"/>
    <property type="project" value="UniProtKB-KW"/>
</dbReference>
<name>A0A290Q499_9BACT</name>
<keyword evidence="2" id="KW-0313">Glucose metabolism</keyword>
<dbReference type="AlphaFoldDB" id="A0A290Q499"/>
<dbReference type="InterPro" id="IPR011048">
    <property type="entry name" value="Haem_d1_sf"/>
</dbReference>